<reference evidence="1 2" key="1">
    <citation type="submission" date="2022-05" db="EMBL/GenBank/DDBJ databases">
        <title>Novel Pseudomonas spp. Isolated from a Rainbow Trout Aquaculture Facility.</title>
        <authorList>
            <person name="Testerman T."/>
            <person name="Graf J."/>
        </authorList>
    </citation>
    <scope>NUCLEOTIDE SEQUENCE [LARGE SCALE GENOMIC DNA]</scope>
    <source>
        <strain evidence="1 2">ID1025</strain>
    </source>
</reference>
<gene>
    <name evidence="1" type="ORF">M5G17_19590</name>
</gene>
<dbReference type="RefSeq" id="WP_273894573.1">
    <property type="nucleotide sequence ID" value="NZ_JAMDGP010000075.1"/>
</dbReference>
<comment type="caution">
    <text evidence="1">The sequence shown here is derived from an EMBL/GenBank/DDBJ whole genome shotgun (WGS) entry which is preliminary data.</text>
</comment>
<sequence length="111" mass="12015">MKAIAIHRWDNAGHQINIKANTDDDLKVQSIALEVSDTRNGTSGNAVFTLQPGFVLSAAPIDNDKLMSWSAIQEKLAQLRSTTGAAAIAELEKARDLLHANLAQLCARPEH</sequence>
<evidence type="ECO:0000313" key="1">
    <source>
        <dbReference type="EMBL" id="MDD1015882.1"/>
    </source>
</evidence>
<protein>
    <submittedName>
        <fullName evidence="1">Uncharacterized protein</fullName>
    </submittedName>
</protein>
<dbReference type="EMBL" id="JAMDGZ010000045">
    <property type="protein sequence ID" value="MDD1015882.1"/>
    <property type="molecule type" value="Genomic_DNA"/>
</dbReference>
<proteinExistence type="predicted"/>
<name>A0ABT5PC53_9PSED</name>
<accession>A0ABT5PC53</accession>
<evidence type="ECO:0000313" key="2">
    <source>
        <dbReference type="Proteomes" id="UP001148184"/>
    </source>
</evidence>
<dbReference type="Proteomes" id="UP001148184">
    <property type="component" value="Unassembled WGS sequence"/>
</dbReference>
<organism evidence="1 2">
    <name type="scientific">Pseudomonas rubra</name>
    <dbReference type="NCBI Taxonomy" id="2942627"/>
    <lineage>
        <taxon>Bacteria</taxon>
        <taxon>Pseudomonadati</taxon>
        <taxon>Pseudomonadota</taxon>
        <taxon>Gammaproteobacteria</taxon>
        <taxon>Pseudomonadales</taxon>
        <taxon>Pseudomonadaceae</taxon>
        <taxon>Pseudomonas</taxon>
    </lineage>
</organism>
<keyword evidence="2" id="KW-1185">Reference proteome</keyword>